<name>A0A914PZM5_9BILA</name>
<evidence type="ECO:0000313" key="2">
    <source>
        <dbReference type="Proteomes" id="UP000887578"/>
    </source>
</evidence>
<dbReference type="SUPFAM" id="SSF54695">
    <property type="entry name" value="POZ domain"/>
    <property type="match status" value="1"/>
</dbReference>
<dbReference type="PANTHER" id="PTHR24410">
    <property type="entry name" value="HL07962P-RELATED"/>
    <property type="match status" value="1"/>
</dbReference>
<dbReference type="Pfam" id="PF00651">
    <property type="entry name" value="BTB"/>
    <property type="match status" value="1"/>
</dbReference>
<dbReference type="PANTHER" id="PTHR24410:SF23">
    <property type="entry name" value="BTB DOMAIN-CONTAINING PROTEIN-RELATED"/>
    <property type="match status" value="1"/>
</dbReference>
<evidence type="ECO:0000313" key="3">
    <source>
        <dbReference type="WBParaSite" id="PDA_v2.g24315.t1"/>
    </source>
</evidence>
<feature type="domain" description="BTB" evidence="1">
    <location>
        <begin position="139"/>
        <end position="207"/>
    </location>
</feature>
<dbReference type="CDD" id="cd18186">
    <property type="entry name" value="BTB_POZ_ZBTB_KLHL-like"/>
    <property type="match status" value="1"/>
</dbReference>
<dbReference type="Gene3D" id="2.60.210.10">
    <property type="entry name" value="Apoptosis, Tumor Necrosis Factor Receptor Associated Protein 2, Chain A"/>
    <property type="match status" value="1"/>
</dbReference>
<dbReference type="WBParaSite" id="PDA_v2.g24315.t1">
    <property type="protein sequence ID" value="PDA_v2.g24315.t1"/>
    <property type="gene ID" value="PDA_v2.g24315"/>
</dbReference>
<dbReference type="Gene3D" id="3.30.710.10">
    <property type="entry name" value="Potassium Channel Kv1.1, Chain A"/>
    <property type="match status" value="1"/>
</dbReference>
<dbReference type="InterPro" id="IPR011333">
    <property type="entry name" value="SKP1/BTB/POZ_sf"/>
</dbReference>
<dbReference type="SUPFAM" id="SSF49599">
    <property type="entry name" value="TRAF domain-like"/>
    <property type="match status" value="1"/>
</dbReference>
<dbReference type="InterPro" id="IPR051481">
    <property type="entry name" value="BTB-POZ/Galectin-3-binding"/>
</dbReference>
<organism evidence="2 3">
    <name type="scientific">Panagrolaimus davidi</name>
    <dbReference type="NCBI Taxonomy" id="227884"/>
    <lineage>
        <taxon>Eukaryota</taxon>
        <taxon>Metazoa</taxon>
        <taxon>Ecdysozoa</taxon>
        <taxon>Nematoda</taxon>
        <taxon>Chromadorea</taxon>
        <taxon>Rhabditida</taxon>
        <taxon>Tylenchina</taxon>
        <taxon>Panagrolaimomorpha</taxon>
        <taxon>Panagrolaimoidea</taxon>
        <taxon>Panagrolaimidae</taxon>
        <taxon>Panagrolaimus</taxon>
    </lineage>
</organism>
<dbReference type="AlphaFoldDB" id="A0A914PZM5"/>
<protein>
    <submittedName>
        <fullName evidence="3">BTB domain-containing protein</fullName>
    </submittedName>
</protein>
<accession>A0A914PZM5</accession>
<keyword evidence="2" id="KW-1185">Reference proteome</keyword>
<dbReference type="Proteomes" id="UP000887578">
    <property type="component" value="Unplaced"/>
</dbReference>
<dbReference type="InterPro" id="IPR002083">
    <property type="entry name" value="MATH/TRAF_dom"/>
</dbReference>
<proteinExistence type="predicted"/>
<dbReference type="InterPro" id="IPR000210">
    <property type="entry name" value="BTB/POZ_dom"/>
</dbReference>
<reference evidence="3" key="1">
    <citation type="submission" date="2022-11" db="UniProtKB">
        <authorList>
            <consortium name="WormBaseParasite"/>
        </authorList>
    </citation>
    <scope>IDENTIFICATION</scope>
</reference>
<dbReference type="CDD" id="cd00121">
    <property type="entry name" value="MATH"/>
    <property type="match status" value="1"/>
</dbReference>
<evidence type="ECO:0000259" key="1">
    <source>
        <dbReference type="Pfam" id="PF00651"/>
    </source>
</evidence>
<sequence length="278" mass="32183">MENIFEQECNFGMWWIIPREKFDTFKPQSCYQSDTFKASIPGVSYCLRLYPNGILNADGKTYVYLELSKGMTESVQCDFKISIRCTSFAKNYSKNFEESGTWGAMIANKNQIFANPNFFGENRLIIELEGTMKGKGLKFGAMFEKDENSVIKLPEFCFSTIKTVIEFCYDKDIKNSINPNNAIEFLRFSDKFEMDDLKDTVETCLIQYLSDENVCQLASTSVEFNSKQLRECCVCFLLLKKSDEISNNKNWEKIDKKICQEIIQRALTFVSKNSFDFC</sequence>
<dbReference type="InterPro" id="IPR008974">
    <property type="entry name" value="TRAF-like"/>
</dbReference>